<keyword evidence="2" id="KW-0479">Metal-binding</keyword>
<dbReference type="InterPro" id="IPR011032">
    <property type="entry name" value="GroES-like_sf"/>
</dbReference>
<dbReference type="RefSeq" id="WP_170321207.1">
    <property type="nucleotide sequence ID" value="NZ_BAAAHM010000001.1"/>
</dbReference>
<feature type="domain" description="Alcohol dehydrogenase-like N-terminal" evidence="5">
    <location>
        <begin position="31"/>
        <end position="141"/>
    </location>
</feature>
<evidence type="ECO:0000256" key="2">
    <source>
        <dbReference type="ARBA" id="ARBA00022723"/>
    </source>
</evidence>
<dbReference type="SUPFAM" id="SSF51735">
    <property type="entry name" value="NAD(P)-binding Rossmann-fold domains"/>
    <property type="match status" value="1"/>
</dbReference>
<protein>
    <submittedName>
        <fullName evidence="7">Alcohol dehydrogenase</fullName>
    </submittedName>
</protein>
<dbReference type="AlphaFoldDB" id="A0A5M3X6A4"/>
<accession>A0A5M3X6A4</accession>
<dbReference type="InterPro" id="IPR031640">
    <property type="entry name" value="Glu_dehyd_C"/>
</dbReference>
<dbReference type="PANTHER" id="PTHR43401:SF2">
    <property type="entry name" value="L-THREONINE 3-DEHYDROGENASE"/>
    <property type="match status" value="1"/>
</dbReference>
<dbReference type="Pfam" id="PF16912">
    <property type="entry name" value="Glu_dehyd_C"/>
    <property type="match status" value="1"/>
</dbReference>
<comment type="cofactor">
    <cofactor evidence="1">
        <name>Zn(2+)</name>
        <dbReference type="ChEBI" id="CHEBI:29105"/>
    </cofactor>
</comment>
<keyword evidence="4" id="KW-0560">Oxidoreductase</keyword>
<organism evidence="7 8">
    <name type="scientific">Acrocarpospora pleiomorpha</name>
    <dbReference type="NCBI Taxonomy" id="90975"/>
    <lineage>
        <taxon>Bacteria</taxon>
        <taxon>Bacillati</taxon>
        <taxon>Actinomycetota</taxon>
        <taxon>Actinomycetes</taxon>
        <taxon>Streptosporangiales</taxon>
        <taxon>Streptosporangiaceae</taxon>
        <taxon>Acrocarpospora</taxon>
    </lineage>
</organism>
<sequence>METPAMPALVKRSHRPRDVAVVERSRPVPAAGELLVRTEANGLCGSDVHAWKQDAGYEWLPDSVVLGHEAVGVVDGLGDGVEESWLGRRVVPISIDGCGECAVCRTAPHLCPRRDVVGLSFDGAAAAWFTIAAGRVVAVPDDVPVRALVLTEPLAIAAHAVDQLRMPADGRPCDIVVTGPGPIGIMAAMLLHGQGHRVTLVGIARDQPVRLAIASELGLRTSLGEDLPDSPPCWLETSGAEEALAQAVGRVAMAGTVVVLAMFSRPPVVDVNIVTRRELTLLGSYGATRKDYELAVDTLRRDPGRWARLATPFALGQGVEALRAVEEGAVVKAVLVP</sequence>
<dbReference type="InterPro" id="IPR002328">
    <property type="entry name" value="ADH_Zn_CS"/>
</dbReference>
<evidence type="ECO:0000259" key="6">
    <source>
        <dbReference type="Pfam" id="PF16912"/>
    </source>
</evidence>
<evidence type="ECO:0000259" key="5">
    <source>
        <dbReference type="Pfam" id="PF08240"/>
    </source>
</evidence>
<dbReference type="Gene3D" id="3.90.180.10">
    <property type="entry name" value="Medium-chain alcohol dehydrogenases, catalytic domain"/>
    <property type="match status" value="1"/>
</dbReference>
<proteinExistence type="predicted"/>
<dbReference type="Gene3D" id="3.40.50.720">
    <property type="entry name" value="NAD(P)-binding Rossmann-like Domain"/>
    <property type="match status" value="1"/>
</dbReference>
<feature type="domain" description="Glucose dehydrogenase C-terminal" evidence="6">
    <location>
        <begin position="149"/>
        <end position="308"/>
    </location>
</feature>
<evidence type="ECO:0000313" key="8">
    <source>
        <dbReference type="Proteomes" id="UP000377595"/>
    </source>
</evidence>
<keyword evidence="8" id="KW-1185">Reference proteome</keyword>
<evidence type="ECO:0000313" key="7">
    <source>
        <dbReference type="EMBL" id="GES17215.1"/>
    </source>
</evidence>
<dbReference type="GO" id="GO:0016491">
    <property type="term" value="F:oxidoreductase activity"/>
    <property type="evidence" value="ECO:0007669"/>
    <property type="project" value="UniProtKB-KW"/>
</dbReference>
<gene>
    <name evidence="7" type="ORF">Aple_001100</name>
</gene>
<dbReference type="GO" id="GO:0008270">
    <property type="term" value="F:zinc ion binding"/>
    <property type="evidence" value="ECO:0007669"/>
    <property type="project" value="InterPro"/>
</dbReference>
<dbReference type="InterPro" id="IPR036291">
    <property type="entry name" value="NAD(P)-bd_dom_sf"/>
</dbReference>
<dbReference type="PROSITE" id="PS00059">
    <property type="entry name" value="ADH_ZINC"/>
    <property type="match status" value="1"/>
</dbReference>
<keyword evidence="3" id="KW-0862">Zinc</keyword>
<dbReference type="PANTHER" id="PTHR43401">
    <property type="entry name" value="L-THREONINE 3-DEHYDROGENASE"/>
    <property type="match status" value="1"/>
</dbReference>
<dbReference type="Proteomes" id="UP000377595">
    <property type="component" value="Unassembled WGS sequence"/>
</dbReference>
<dbReference type="EMBL" id="BLAF01000004">
    <property type="protein sequence ID" value="GES17215.1"/>
    <property type="molecule type" value="Genomic_DNA"/>
</dbReference>
<dbReference type="InterPro" id="IPR050129">
    <property type="entry name" value="Zn_alcohol_dh"/>
</dbReference>
<evidence type="ECO:0000256" key="4">
    <source>
        <dbReference type="ARBA" id="ARBA00023002"/>
    </source>
</evidence>
<dbReference type="InterPro" id="IPR013154">
    <property type="entry name" value="ADH-like_N"/>
</dbReference>
<dbReference type="Pfam" id="PF08240">
    <property type="entry name" value="ADH_N"/>
    <property type="match status" value="1"/>
</dbReference>
<evidence type="ECO:0000256" key="1">
    <source>
        <dbReference type="ARBA" id="ARBA00001947"/>
    </source>
</evidence>
<dbReference type="SUPFAM" id="SSF50129">
    <property type="entry name" value="GroES-like"/>
    <property type="match status" value="1"/>
</dbReference>
<reference evidence="7 8" key="1">
    <citation type="submission" date="2019-10" db="EMBL/GenBank/DDBJ databases">
        <title>Whole genome shotgun sequence of Acrocarpospora pleiomorpha NBRC 16267.</title>
        <authorList>
            <person name="Ichikawa N."/>
            <person name="Kimura A."/>
            <person name="Kitahashi Y."/>
            <person name="Komaki H."/>
            <person name="Oguchi A."/>
        </authorList>
    </citation>
    <scope>NUCLEOTIDE SEQUENCE [LARGE SCALE GENOMIC DNA]</scope>
    <source>
        <strain evidence="7 8">NBRC 16267</strain>
    </source>
</reference>
<name>A0A5M3X6A4_9ACTN</name>
<comment type="caution">
    <text evidence="7">The sequence shown here is derived from an EMBL/GenBank/DDBJ whole genome shotgun (WGS) entry which is preliminary data.</text>
</comment>
<evidence type="ECO:0000256" key="3">
    <source>
        <dbReference type="ARBA" id="ARBA00022833"/>
    </source>
</evidence>